<protein>
    <submittedName>
        <fullName evidence="2">Uncharacterized protein</fullName>
    </submittedName>
</protein>
<keyword evidence="3" id="KW-1185">Reference proteome</keyword>
<dbReference type="AlphaFoldDB" id="A0A1H9USG7"/>
<name>A0A1H9USG7_9ACTN</name>
<evidence type="ECO:0000313" key="2">
    <source>
        <dbReference type="EMBL" id="SES12352.1"/>
    </source>
</evidence>
<accession>A0A1H9USG7</accession>
<feature type="region of interest" description="Disordered" evidence="1">
    <location>
        <begin position="1"/>
        <end position="62"/>
    </location>
</feature>
<sequence>MTAGPPPIPPSGTGLRTRPCDTDKEQDPMIHAQLAHPGTPGKRPHPGVRQCRAPHSCEGAAQ</sequence>
<dbReference type="Proteomes" id="UP000182841">
    <property type="component" value="Unassembled WGS sequence"/>
</dbReference>
<evidence type="ECO:0000256" key="1">
    <source>
        <dbReference type="SAM" id="MobiDB-lite"/>
    </source>
</evidence>
<proteinExistence type="predicted"/>
<feature type="compositionally biased region" description="Pro residues" evidence="1">
    <location>
        <begin position="1"/>
        <end position="10"/>
    </location>
</feature>
<feature type="compositionally biased region" description="Basic and acidic residues" evidence="1">
    <location>
        <begin position="18"/>
        <end position="28"/>
    </location>
</feature>
<reference evidence="3" key="1">
    <citation type="submission" date="2016-10" db="EMBL/GenBank/DDBJ databases">
        <authorList>
            <person name="Varghese N."/>
            <person name="Submissions S."/>
        </authorList>
    </citation>
    <scope>NUCLEOTIDE SEQUENCE [LARGE SCALE GENOMIC DNA]</scope>
    <source>
        <strain evidence="3">CGMCC 4.6825</strain>
    </source>
</reference>
<gene>
    <name evidence="2" type="ORF">SAMN05421870_109104</name>
</gene>
<evidence type="ECO:0000313" key="3">
    <source>
        <dbReference type="Proteomes" id="UP000182841"/>
    </source>
</evidence>
<dbReference type="EMBL" id="FOGO01000009">
    <property type="protein sequence ID" value="SES12352.1"/>
    <property type="molecule type" value="Genomic_DNA"/>
</dbReference>
<organism evidence="2 3">
    <name type="scientific">Streptomyces qinglanensis</name>
    <dbReference type="NCBI Taxonomy" id="943816"/>
    <lineage>
        <taxon>Bacteria</taxon>
        <taxon>Bacillati</taxon>
        <taxon>Actinomycetota</taxon>
        <taxon>Actinomycetes</taxon>
        <taxon>Kitasatosporales</taxon>
        <taxon>Streptomycetaceae</taxon>
        <taxon>Streptomyces</taxon>
    </lineage>
</organism>